<dbReference type="EMBL" id="BAZW01000002">
    <property type="protein sequence ID" value="GAO28268.1"/>
    <property type="molecule type" value="Genomic_DNA"/>
</dbReference>
<gene>
    <name evidence="3" type="ORF">JCM15548_1342</name>
</gene>
<accession>A0A0E9LSK0</accession>
<dbReference type="Proteomes" id="UP000032900">
    <property type="component" value="Unassembled WGS sequence"/>
</dbReference>
<dbReference type="GO" id="GO:0009103">
    <property type="term" value="P:lipopolysaccharide biosynthetic process"/>
    <property type="evidence" value="ECO:0007669"/>
    <property type="project" value="TreeGrafter"/>
</dbReference>
<evidence type="ECO:0000313" key="3">
    <source>
        <dbReference type="EMBL" id="GAO28268.1"/>
    </source>
</evidence>
<dbReference type="InterPro" id="IPR001296">
    <property type="entry name" value="Glyco_trans_1"/>
</dbReference>
<evidence type="ECO:0000313" key="4">
    <source>
        <dbReference type="Proteomes" id="UP000032900"/>
    </source>
</evidence>
<dbReference type="AlphaFoldDB" id="A0A0E9LSK0"/>
<dbReference type="CDD" id="cd03809">
    <property type="entry name" value="GT4_MtfB-like"/>
    <property type="match status" value="1"/>
</dbReference>
<feature type="domain" description="Glycosyl transferase family 1" evidence="2">
    <location>
        <begin position="28"/>
        <end position="179"/>
    </location>
</feature>
<dbReference type="SUPFAM" id="SSF53756">
    <property type="entry name" value="UDP-Glycosyltransferase/glycogen phosphorylase"/>
    <property type="match status" value="1"/>
</dbReference>
<dbReference type="RefSeq" id="WP_227625323.1">
    <property type="nucleotide sequence ID" value="NZ_BAZW01000002.1"/>
</dbReference>
<organism evidence="3 4">
    <name type="scientific">Geofilum rubicundum JCM 15548</name>
    <dbReference type="NCBI Taxonomy" id="1236989"/>
    <lineage>
        <taxon>Bacteria</taxon>
        <taxon>Pseudomonadati</taxon>
        <taxon>Bacteroidota</taxon>
        <taxon>Bacteroidia</taxon>
        <taxon>Marinilabiliales</taxon>
        <taxon>Marinilabiliaceae</taxon>
        <taxon>Geofilum</taxon>
    </lineage>
</organism>
<reference evidence="3 4" key="1">
    <citation type="journal article" date="2015" name="Microbes Environ.">
        <title>Distribution and evolution of nitrogen fixation genes in the phylum bacteroidetes.</title>
        <authorList>
            <person name="Inoue J."/>
            <person name="Oshima K."/>
            <person name="Suda W."/>
            <person name="Sakamoto M."/>
            <person name="Iino T."/>
            <person name="Noda S."/>
            <person name="Hongoh Y."/>
            <person name="Hattori M."/>
            <person name="Ohkuma M."/>
        </authorList>
    </citation>
    <scope>NUCLEOTIDE SEQUENCE [LARGE SCALE GENOMIC DNA]</scope>
    <source>
        <strain evidence="3">JCM 15548</strain>
    </source>
</reference>
<dbReference type="PANTHER" id="PTHR46401:SF2">
    <property type="entry name" value="GLYCOSYLTRANSFERASE WBBK-RELATED"/>
    <property type="match status" value="1"/>
</dbReference>
<evidence type="ECO:0000256" key="1">
    <source>
        <dbReference type="ARBA" id="ARBA00022679"/>
    </source>
</evidence>
<protein>
    <submittedName>
        <fullName evidence="3">Glycosyltransferase</fullName>
    </submittedName>
</protein>
<dbReference type="GO" id="GO:0016757">
    <property type="term" value="F:glycosyltransferase activity"/>
    <property type="evidence" value="ECO:0007669"/>
    <property type="project" value="InterPro"/>
</dbReference>
<comment type="caution">
    <text evidence="3">The sequence shown here is derived from an EMBL/GenBank/DDBJ whole genome shotgun (WGS) entry which is preliminary data.</text>
</comment>
<dbReference type="Pfam" id="PF00534">
    <property type="entry name" value="Glycos_transf_1"/>
    <property type="match status" value="1"/>
</dbReference>
<evidence type="ECO:0000259" key="2">
    <source>
        <dbReference type="Pfam" id="PF00534"/>
    </source>
</evidence>
<dbReference type="PANTHER" id="PTHR46401">
    <property type="entry name" value="GLYCOSYLTRANSFERASE WBBK-RELATED"/>
    <property type="match status" value="1"/>
</dbReference>
<keyword evidence="4" id="KW-1185">Reference proteome</keyword>
<proteinExistence type="predicted"/>
<name>A0A0E9LSK0_9BACT</name>
<dbReference type="STRING" id="1236989.JCM15548_1342"/>
<sequence length="205" mass="23212">MVYQGCQDVFRTSFSIQERKKLLERFRLPEAYILNVGTIEQRKNVMLAVKAIKEVNIHLVVVGAKTAYYNDVKAYIQSHGLENKVTFLTGVSSKELAALYQSAQMFVYPSLFEGFGIPIIEALYSGIPVITSKGGCFKEAGGPASVYVDPSNEIELKEAIVNILEDEQLKQDMIVQGKQYVERFNPRYIADSFEKIYSELNKNLY</sequence>
<keyword evidence="1 3" id="KW-0808">Transferase</keyword>
<dbReference type="Gene3D" id="3.40.50.2000">
    <property type="entry name" value="Glycogen Phosphorylase B"/>
    <property type="match status" value="1"/>
</dbReference>